<evidence type="ECO:0008006" key="6">
    <source>
        <dbReference type="Google" id="ProtNLM"/>
    </source>
</evidence>
<dbReference type="STRING" id="1801732.A2814_02980"/>
<dbReference type="Pfam" id="PF00574">
    <property type="entry name" value="CLP_protease"/>
    <property type="match status" value="1"/>
</dbReference>
<proteinExistence type="predicted"/>
<dbReference type="GO" id="GO:0009368">
    <property type="term" value="C:endopeptidase Clp complex"/>
    <property type="evidence" value="ECO:0007669"/>
    <property type="project" value="TreeGrafter"/>
</dbReference>
<protein>
    <recommendedName>
        <fullName evidence="6">ATP-dependent Clp protease proteolytic subunit</fullName>
    </recommendedName>
</protein>
<evidence type="ECO:0000313" key="4">
    <source>
        <dbReference type="EMBL" id="OGI59608.1"/>
    </source>
</evidence>
<dbReference type="InterPro" id="IPR023562">
    <property type="entry name" value="ClpP/TepA"/>
</dbReference>
<dbReference type="Proteomes" id="UP000177869">
    <property type="component" value="Unassembled WGS sequence"/>
</dbReference>
<evidence type="ECO:0000256" key="2">
    <source>
        <dbReference type="ARBA" id="ARBA00022801"/>
    </source>
</evidence>
<keyword evidence="2" id="KW-0378">Hydrolase</keyword>
<name>A0A1F6UQG9_9BACT</name>
<gene>
    <name evidence="4" type="ORF">A2814_02980</name>
</gene>
<dbReference type="PANTHER" id="PTHR10381">
    <property type="entry name" value="ATP-DEPENDENT CLP PROTEASE PROTEOLYTIC SUBUNIT"/>
    <property type="match status" value="1"/>
</dbReference>
<dbReference type="GO" id="GO:0006515">
    <property type="term" value="P:protein quality control for misfolded or incompletely synthesized proteins"/>
    <property type="evidence" value="ECO:0007669"/>
    <property type="project" value="TreeGrafter"/>
</dbReference>
<dbReference type="SUPFAM" id="SSF52096">
    <property type="entry name" value="ClpP/crotonase"/>
    <property type="match status" value="1"/>
</dbReference>
<accession>A0A1F6UQG9</accession>
<dbReference type="InterPro" id="IPR029045">
    <property type="entry name" value="ClpP/crotonase-like_dom_sf"/>
</dbReference>
<evidence type="ECO:0000256" key="1">
    <source>
        <dbReference type="ARBA" id="ARBA00022670"/>
    </source>
</evidence>
<keyword evidence="1" id="KW-0645">Protease</keyword>
<dbReference type="Gene3D" id="3.90.226.10">
    <property type="entry name" value="2-enoyl-CoA Hydratase, Chain A, domain 1"/>
    <property type="match status" value="1"/>
</dbReference>
<dbReference type="GO" id="GO:0004176">
    <property type="term" value="F:ATP-dependent peptidase activity"/>
    <property type="evidence" value="ECO:0007669"/>
    <property type="project" value="TreeGrafter"/>
</dbReference>
<evidence type="ECO:0000313" key="5">
    <source>
        <dbReference type="Proteomes" id="UP000177869"/>
    </source>
</evidence>
<sequence>MEEIWYTITGPIAVNTAHELITWVNAQIYNLPIKRLKLIISSNGGDIDSAIRIYVYLKSLPIEVETIAFSQIDSAANLIYVAGSKRTAIKGCRFFLHEGIFTIGNSTATLHNHEENLSILRELSKRHVDILSQEINKTEGEVKKLLENSTILNTDKAKELGLVHNIVDKIPLSKQNVSRPN</sequence>
<reference evidence="4 5" key="1">
    <citation type="journal article" date="2016" name="Nat. Commun.">
        <title>Thousands of microbial genomes shed light on interconnected biogeochemical processes in an aquifer system.</title>
        <authorList>
            <person name="Anantharaman K."/>
            <person name="Brown C.T."/>
            <person name="Hug L.A."/>
            <person name="Sharon I."/>
            <person name="Castelle C.J."/>
            <person name="Probst A.J."/>
            <person name="Thomas B.C."/>
            <person name="Singh A."/>
            <person name="Wilkins M.J."/>
            <person name="Karaoz U."/>
            <person name="Brodie E.L."/>
            <person name="Williams K.H."/>
            <person name="Hubbard S.S."/>
            <person name="Banfield J.F."/>
        </authorList>
    </citation>
    <scope>NUCLEOTIDE SEQUENCE [LARGE SCALE GENOMIC DNA]</scope>
</reference>
<dbReference type="EMBL" id="MFTI01000030">
    <property type="protein sequence ID" value="OGI59608.1"/>
    <property type="molecule type" value="Genomic_DNA"/>
</dbReference>
<dbReference type="GO" id="GO:0051117">
    <property type="term" value="F:ATPase binding"/>
    <property type="evidence" value="ECO:0007669"/>
    <property type="project" value="TreeGrafter"/>
</dbReference>
<keyword evidence="3" id="KW-0720">Serine protease</keyword>
<dbReference type="AlphaFoldDB" id="A0A1F6UQG9"/>
<dbReference type="PANTHER" id="PTHR10381:SF70">
    <property type="entry name" value="ATP-DEPENDENT CLP PROTEASE PROTEOLYTIC SUBUNIT"/>
    <property type="match status" value="1"/>
</dbReference>
<evidence type="ECO:0000256" key="3">
    <source>
        <dbReference type="ARBA" id="ARBA00022825"/>
    </source>
</evidence>
<dbReference type="GO" id="GO:0004252">
    <property type="term" value="F:serine-type endopeptidase activity"/>
    <property type="evidence" value="ECO:0007669"/>
    <property type="project" value="TreeGrafter"/>
</dbReference>
<organism evidence="4 5">
    <name type="scientific">Candidatus Nomurabacteria bacterium RIFCSPHIGHO2_01_FULL_38_19</name>
    <dbReference type="NCBI Taxonomy" id="1801732"/>
    <lineage>
        <taxon>Bacteria</taxon>
        <taxon>Candidatus Nomuraibacteriota</taxon>
    </lineage>
</organism>
<comment type="caution">
    <text evidence="4">The sequence shown here is derived from an EMBL/GenBank/DDBJ whole genome shotgun (WGS) entry which is preliminary data.</text>
</comment>